<name>A0A8S1EUC2_9PELO</name>
<gene>
    <name evidence="1" type="ORF">CBOVIS_LOCUS6111</name>
</gene>
<dbReference type="PANTHER" id="PTHR16238">
    <property type="entry name" value="GEM-ASSOCIATED PROTEIN 8"/>
    <property type="match status" value="1"/>
</dbReference>
<sequence length="198" mass="23845">MNIRESNEWARNSCYDFFWANYEAAMKWQQKHFQNSIKAELLVAPSTSSQKLIQKDVKKRARKLENRPTCCKKEDLVHTEEEVEKMTDEMREFFEKTIQHRKERDEERARQKKGKKWMRPDEEEYTNVDKISVRGRFAPTTKPKNEQEAFIEKRNEAIKLYGSSAERILAMEAFLELRFENQLAICNPKMWPNIPFRF</sequence>
<keyword evidence="2" id="KW-1185">Reference proteome</keyword>
<proteinExistence type="predicted"/>
<dbReference type="AlphaFoldDB" id="A0A8S1EUC2"/>
<dbReference type="Proteomes" id="UP000494206">
    <property type="component" value="Unassembled WGS sequence"/>
</dbReference>
<dbReference type="PANTHER" id="PTHR16238:SF7">
    <property type="entry name" value="GEM-ASSOCIATED PROTEIN 8"/>
    <property type="match status" value="1"/>
</dbReference>
<dbReference type="OrthoDB" id="5989213at2759"/>
<evidence type="ECO:0008006" key="3">
    <source>
        <dbReference type="Google" id="ProtNLM"/>
    </source>
</evidence>
<reference evidence="1 2" key="1">
    <citation type="submission" date="2020-04" db="EMBL/GenBank/DDBJ databases">
        <authorList>
            <person name="Laetsch R D."/>
            <person name="Stevens L."/>
            <person name="Kumar S."/>
            <person name="Blaxter L. M."/>
        </authorList>
    </citation>
    <scope>NUCLEOTIDE SEQUENCE [LARGE SCALE GENOMIC DNA]</scope>
</reference>
<dbReference type="GO" id="GO:0000387">
    <property type="term" value="P:spliceosomal snRNP assembly"/>
    <property type="evidence" value="ECO:0007669"/>
    <property type="project" value="InterPro"/>
</dbReference>
<comment type="caution">
    <text evidence="1">The sequence shown here is derived from an EMBL/GenBank/DDBJ whole genome shotgun (WGS) entry which is preliminary data.</text>
</comment>
<accession>A0A8S1EUC2</accession>
<dbReference type="InterPro" id="IPR034754">
    <property type="entry name" value="GEMIN8"/>
</dbReference>
<dbReference type="GO" id="GO:0032797">
    <property type="term" value="C:SMN complex"/>
    <property type="evidence" value="ECO:0007669"/>
    <property type="project" value="InterPro"/>
</dbReference>
<evidence type="ECO:0000313" key="1">
    <source>
        <dbReference type="EMBL" id="CAB3403675.1"/>
    </source>
</evidence>
<protein>
    <recommendedName>
        <fullName evidence="3">Gem-associated protein 8</fullName>
    </recommendedName>
</protein>
<dbReference type="Pfam" id="PF15348">
    <property type="entry name" value="GEMIN8"/>
    <property type="match status" value="1"/>
</dbReference>
<evidence type="ECO:0000313" key="2">
    <source>
        <dbReference type="Proteomes" id="UP000494206"/>
    </source>
</evidence>
<dbReference type="EMBL" id="CADEPM010000003">
    <property type="protein sequence ID" value="CAB3403675.1"/>
    <property type="molecule type" value="Genomic_DNA"/>
</dbReference>
<organism evidence="1 2">
    <name type="scientific">Caenorhabditis bovis</name>
    <dbReference type="NCBI Taxonomy" id="2654633"/>
    <lineage>
        <taxon>Eukaryota</taxon>
        <taxon>Metazoa</taxon>
        <taxon>Ecdysozoa</taxon>
        <taxon>Nematoda</taxon>
        <taxon>Chromadorea</taxon>
        <taxon>Rhabditida</taxon>
        <taxon>Rhabditina</taxon>
        <taxon>Rhabditomorpha</taxon>
        <taxon>Rhabditoidea</taxon>
        <taxon>Rhabditidae</taxon>
        <taxon>Peloderinae</taxon>
        <taxon>Caenorhabditis</taxon>
    </lineage>
</organism>